<organism evidence="2 3">
    <name type="scientific">Colletotrichum karsti</name>
    <dbReference type="NCBI Taxonomy" id="1095194"/>
    <lineage>
        <taxon>Eukaryota</taxon>
        <taxon>Fungi</taxon>
        <taxon>Dikarya</taxon>
        <taxon>Ascomycota</taxon>
        <taxon>Pezizomycotina</taxon>
        <taxon>Sordariomycetes</taxon>
        <taxon>Hypocreomycetidae</taxon>
        <taxon>Glomerellales</taxon>
        <taxon>Glomerellaceae</taxon>
        <taxon>Colletotrichum</taxon>
        <taxon>Colletotrichum boninense species complex</taxon>
    </lineage>
</organism>
<dbReference type="RefSeq" id="XP_038751760.1">
    <property type="nucleotide sequence ID" value="XM_038883055.1"/>
</dbReference>
<dbReference type="SUPFAM" id="SSF53474">
    <property type="entry name" value="alpha/beta-Hydrolases"/>
    <property type="match status" value="1"/>
</dbReference>
<evidence type="ECO:0000313" key="3">
    <source>
        <dbReference type="Proteomes" id="UP000781932"/>
    </source>
</evidence>
<dbReference type="PANTHER" id="PTHR43433">
    <property type="entry name" value="HYDROLASE, ALPHA/BETA FOLD FAMILY PROTEIN"/>
    <property type="match status" value="1"/>
</dbReference>
<feature type="region of interest" description="Disordered" evidence="1">
    <location>
        <begin position="371"/>
        <end position="395"/>
    </location>
</feature>
<sequence>MASTTTQEEQVFPDAAEYLSDPRFHQSFTLPADPSLPPDFKVTYSDYGFRDAEHPDRENVLLWCSGLLGSRYLHIAKDSLAKRHKVRIIDIDRPGFGGTTPVPNPGDRVRAWVTIVPALLAHLNIRHVCLAAHSGGAIYALNTLLYLRHLLSPARPYVAIITPWVHTSHSGAPLLTAAGVLPESMVGALDKVAGFINRNLAPAIGFSGAAIGAVSDMLPSLQGKGAYMAPGVDVRLAEFEQKIWKQLIDRVYSENVEGLGQDARLLLKRTGHEGFWGEWNDHDQFVPLLAEKERELNADKKLRVEIFFAESDALIGTGKGPEYFDKCWTEEKRGDRIEYKSCVVPKSDHDGIVSLRFGVFEQIIRRVAGEEEGAAPATTTASTAPASAAREAVVS</sequence>
<dbReference type="OrthoDB" id="294702at2759"/>
<gene>
    <name evidence="2" type="ORF">CkaCkLH20_00335</name>
</gene>
<evidence type="ECO:0000313" key="2">
    <source>
        <dbReference type="EMBL" id="KAF9882299.1"/>
    </source>
</evidence>
<evidence type="ECO:0000256" key="1">
    <source>
        <dbReference type="SAM" id="MobiDB-lite"/>
    </source>
</evidence>
<proteinExistence type="predicted"/>
<dbReference type="AlphaFoldDB" id="A0A9P6LN92"/>
<dbReference type="Proteomes" id="UP000781932">
    <property type="component" value="Unassembled WGS sequence"/>
</dbReference>
<dbReference type="InterPro" id="IPR050471">
    <property type="entry name" value="AB_hydrolase"/>
</dbReference>
<dbReference type="Gene3D" id="3.40.50.1820">
    <property type="entry name" value="alpha/beta hydrolase"/>
    <property type="match status" value="1"/>
</dbReference>
<reference evidence="2" key="2">
    <citation type="submission" date="2020-11" db="EMBL/GenBank/DDBJ databases">
        <title>Whole genome sequencing of Colletotrichum sp.</title>
        <authorList>
            <person name="Li H."/>
        </authorList>
    </citation>
    <scope>NUCLEOTIDE SEQUENCE</scope>
    <source>
        <strain evidence="2">CkLH20</strain>
    </source>
</reference>
<dbReference type="EMBL" id="JAATWM020000001">
    <property type="protein sequence ID" value="KAF9882299.1"/>
    <property type="molecule type" value="Genomic_DNA"/>
</dbReference>
<name>A0A9P6LN92_9PEZI</name>
<dbReference type="InterPro" id="IPR029058">
    <property type="entry name" value="AB_hydrolase_fold"/>
</dbReference>
<dbReference type="GeneID" id="62156129"/>
<accession>A0A9P6LN92</accession>
<feature type="compositionally biased region" description="Low complexity" evidence="1">
    <location>
        <begin position="374"/>
        <end position="395"/>
    </location>
</feature>
<comment type="caution">
    <text evidence="2">The sequence shown here is derived from an EMBL/GenBank/DDBJ whole genome shotgun (WGS) entry which is preliminary data.</text>
</comment>
<reference evidence="2" key="1">
    <citation type="submission" date="2020-03" db="EMBL/GenBank/DDBJ databases">
        <authorList>
            <person name="He L."/>
        </authorList>
    </citation>
    <scope>NUCLEOTIDE SEQUENCE</scope>
    <source>
        <strain evidence="2">CkLH20</strain>
    </source>
</reference>
<protein>
    <submittedName>
        <fullName evidence="2">Interferon-induced gtp-binding protein mx2</fullName>
    </submittedName>
</protein>
<dbReference type="PANTHER" id="PTHR43433:SF10">
    <property type="entry name" value="AB HYDROLASE-1 DOMAIN-CONTAINING PROTEIN"/>
    <property type="match status" value="1"/>
</dbReference>
<keyword evidence="3" id="KW-1185">Reference proteome</keyword>